<evidence type="ECO:0000313" key="2">
    <source>
        <dbReference type="EMBL" id="ABL77419.1"/>
    </source>
</evidence>
<dbReference type="InterPro" id="IPR038765">
    <property type="entry name" value="Papain-like_cys_pep_sf"/>
</dbReference>
<dbReference type="STRING" id="368408.Tpen_0009"/>
<keyword evidence="3" id="KW-1185">Reference proteome</keyword>
<dbReference type="PANTHER" id="PTHR38339">
    <property type="entry name" value="TRANSGLUTAMINASE DOMAIN PROTEIN"/>
    <property type="match status" value="1"/>
</dbReference>
<dbReference type="GeneID" id="4601061"/>
<evidence type="ECO:0000313" key="3">
    <source>
        <dbReference type="Proteomes" id="UP000000641"/>
    </source>
</evidence>
<dbReference type="EnsemblBacteria" id="ABL77419">
    <property type="protein sequence ID" value="ABL77419"/>
    <property type="gene ID" value="Tpen_0009"/>
</dbReference>
<dbReference type="OrthoDB" id="18481at2157"/>
<evidence type="ECO:0000259" key="1">
    <source>
        <dbReference type="SMART" id="SM00460"/>
    </source>
</evidence>
<dbReference type="RefSeq" id="WP_011751684.1">
    <property type="nucleotide sequence ID" value="NC_008698.1"/>
</dbReference>
<dbReference type="SMART" id="SM00460">
    <property type="entry name" value="TGc"/>
    <property type="match status" value="1"/>
</dbReference>
<dbReference type="SUPFAM" id="SSF54001">
    <property type="entry name" value="Cysteine proteinases"/>
    <property type="match status" value="1"/>
</dbReference>
<dbReference type="Gene3D" id="3.10.620.30">
    <property type="match status" value="1"/>
</dbReference>
<dbReference type="AlphaFoldDB" id="A1RW39"/>
<dbReference type="InterPro" id="IPR002931">
    <property type="entry name" value="Transglutaminase-like"/>
</dbReference>
<dbReference type="Proteomes" id="UP000000641">
    <property type="component" value="Chromosome"/>
</dbReference>
<dbReference type="PANTHER" id="PTHR38339:SF1">
    <property type="entry name" value="TRANSGLUTAMINASE-LIKE DOMAIN-CONTAINING PROTEIN"/>
    <property type="match status" value="1"/>
</dbReference>
<dbReference type="EMBL" id="CP000505">
    <property type="protein sequence ID" value="ABL77419.1"/>
    <property type="molecule type" value="Genomic_DNA"/>
</dbReference>
<dbReference type="eggNOG" id="arCOG02167">
    <property type="taxonomic scope" value="Archaea"/>
</dbReference>
<reference evidence="3" key="1">
    <citation type="journal article" date="2008" name="J. Bacteriol.">
        <title>Genome sequence of Thermofilum pendens reveals an exceptional loss of biosynthetic pathways without genome reduction.</title>
        <authorList>
            <person name="Anderson I."/>
            <person name="Rodriguez J."/>
            <person name="Susanti D."/>
            <person name="Porat I."/>
            <person name="Reich C."/>
            <person name="Ulrich L.E."/>
            <person name="Elkins J.G."/>
            <person name="Mavromatis K."/>
            <person name="Lykidis A."/>
            <person name="Kim E."/>
            <person name="Thompson L.S."/>
            <person name="Nolan M."/>
            <person name="Land M."/>
            <person name="Copeland A."/>
            <person name="Lapidus A."/>
            <person name="Lucas S."/>
            <person name="Detter C."/>
            <person name="Zhulin I.B."/>
            <person name="Olsen G.J."/>
            <person name="Whitman W."/>
            <person name="Mukhopadhyay B."/>
            <person name="Bristow J."/>
            <person name="Kyrpides N."/>
        </authorList>
    </citation>
    <scope>NUCLEOTIDE SEQUENCE [LARGE SCALE GENOMIC DNA]</scope>
    <source>
        <strain evidence="3">DSM 2475 / Hrk 5</strain>
    </source>
</reference>
<dbReference type="HOGENOM" id="CLU_044992_0_0_2"/>
<dbReference type="KEGG" id="tpe:Tpen_0009"/>
<gene>
    <name evidence="2" type="ordered locus">Tpen_0009</name>
</gene>
<name>A1RW39_THEPD</name>
<sequence length="467" mass="54803">MSGGSCYTNTLEYLKHPLPAEVSELLRRGELRKAEGELRRLAETSPQPLAKRFEFELERIRRMGYEYPYTVEEAFRQLRKRVEDLTLEEFASLISRGCVDHAVIEGEVRVHRRFEPNAFWLCGDLSSRRKSLGDERSDLNELTLKWRAERVLSAAREKGGGYVLPLRYRVRARVSLKRSPRELGEPVRVWIPLPRVEGIHSEFRLLDYSVKPVHVAPPDHPQRTAYFELYGDTREVWVEYEFTSRGFHVEVDPREASVDPDSEVARRYLSERPPHIAFTGELREFVDRLTRGAASPYEKVQRIWGWITENVRYTYAKDYIFYDNIPEYVFREKRGDCGMQALLFITMCRIAGVPARWESGWYMHPLSPGMHDWAQFYLEPYGWLYADPSFGNKRKGGEWRNTFYLGSTEGYRLASNIEVYAEFDPPKRYIRSDPVDSQRGEVETPSRNLYYDEWDFALEIVSVEKLA</sequence>
<protein>
    <submittedName>
        <fullName evidence="2">Transglutaminase domain protein</fullName>
    </submittedName>
</protein>
<accession>A1RW39</accession>
<feature type="domain" description="Transglutaminase-like" evidence="1">
    <location>
        <begin position="329"/>
        <end position="390"/>
    </location>
</feature>
<dbReference type="Pfam" id="PF01841">
    <property type="entry name" value="Transglut_core"/>
    <property type="match status" value="1"/>
</dbReference>
<organism evidence="2 3">
    <name type="scientific">Thermofilum pendens (strain DSM 2475 / Hrk 5)</name>
    <dbReference type="NCBI Taxonomy" id="368408"/>
    <lineage>
        <taxon>Archaea</taxon>
        <taxon>Thermoproteota</taxon>
        <taxon>Thermoprotei</taxon>
        <taxon>Thermofilales</taxon>
        <taxon>Thermofilaceae</taxon>
        <taxon>Thermofilum</taxon>
    </lineage>
</organism>
<proteinExistence type="predicted"/>